<evidence type="ECO:0000313" key="2">
    <source>
        <dbReference type="EMBL" id="PKU43632.1"/>
    </source>
</evidence>
<dbReference type="Proteomes" id="UP000233556">
    <property type="component" value="Unassembled WGS sequence"/>
</dbReference>
<feature type="region of interest" description="Disordered" evidence="1">
    <location>
        <begin position="122"/>
        <end position="150"/>
    </location>
</feature>
<accession>A0A2I0UC54</accession>
<dbReference type="OrthoDB" id="416454at2759"/>
<name>A0A2I0UC54_LIMLA</name>
<reference evidence="3" key="2">
    <citation type="submission" date="2017-12" db="EMBL/GenBank/DDBJ databases">
        <title>Genome sequence of the Bar-tailed Godwit (Limosa lapponica baueri).</title>
        <authorList>
            <person name="Lima N.C.B."/>
            <person name="Parody-Merino A.M."/>
            <person name="Battley P.F."/>
            <person name="Fidler A.E."/>
            <person name="Prosdocimi F."/>
        </authorList>
    </citation>
    <scope>NUCLEOTIDE SEQUENCE [LARGE SCALE GENOMIC DNA]</scope>
</reference>
<reference evidence="3" key="1">
    <citation type="submission" date="2017-11" db="EMBL/GenBank/DDBJ databases">
        <authorList>
            <person name="Lima N.C."/>
            <person name="Parody-Merino A.M."/>
            <person name="Battley P.F."/>
            <person name="Fidler A.E."/>
            <person name="Prosdocimi F."/>
        </authorList>
    </citation>
    <scope>NUCLEOTIDE SEQUENCE [LARGE SCALE GENOMIC DNA]</scope>
</reference>
<proteinExistence type="predicted"/>
<evidence type="ECO:0008006" key="4">
    <source>
        <dbReference type="Google" id="ProtNLM"/>
    </source>
</evidence>
<sequence length="186" mass="21107">MDLIRKTFSRDIKDKKIIKCSQHGFIREKTRLKNLISIYNEITALVDEGRAVDIAYLDFGKAFDTVSYKIFIGCWISRQRKRGNSILGCTRLQAEEDDPSLLRITEGKKPVAQQQLERGLRICKRNNSGDTTSEEGREGDDPGTGKKIPLPPVVKTIVRQAVPLQIMEVHSVADMHLQAMEDPRLE</sequence>
<feature type="compositionally biased region" description="Basic and acidic residues" evidence="1">
    <location>
        <begin position="134"/>
        <end position="144"/>
    </location>
</feature>
<evidence type="ECO:0000256" key="1">
    <source>
        <dbReference type="SAM" id="MobiDB-lite"/>
    </source>
</evidence>
<organism evidence="2 3">
    <name type="scientific">Limosa lapponica baueri</name>
    <dbReference type="NCBI Taxonomy" id="1758121"/>
    <lineage>
        <taxon>Eukaryota</taxon>
        <taxon>Metazoa</taxon>
        <taxon>Chordata</taxon>
        <taxon>Craniata</taxon>
        <taxon>Vertebrata</taxon>
        <taxon>Euteleostomi</taxon>
        <taxon>Archelosauria</taxon>
        <taxon>Archosauria</taxon>
        <taxon>Dinosauria</taxon>
        <taxon>Saurischia</taxon>
        <taxon>Theropoda</taxon>
        <taxon>Coelurosauria</taxon>
        <taxon>Aves</taxon>
        <taxon>Neognathae</taxon>
        <taxon>Neoaves</taxon>
        <taxon>Charadriiformes</taxon>
        <taxon>Scolopacidae</taxon>
        <taxon>Limosa</taxon>
    </lineage>
</organism>
<evidence type="ECO:0000313" key="3">
    <source>
        <dbReference type="Proteomes" id="UP000233556"/>
    </source>
</evidence>
<gene>
    <name evidence="2" type="ORF">llap_6064</name>
</gene>
<dbReference type="AlphaFoldDB" id="A0A2I0UC54"/>
<protein>
    <recommendedName>
        <fullName evidence="4">Reverse transcriptase domain-containing protein</fullName>
    </recommendedName>
</protein>
<dbReference type="EMBL" id="KZ505883">
    <property type="protein sequence ID" value="PKU43632.1"/>
    <property type="molecule type" value="Genomic_DNA"/>
</dbReference>
<keyword evidence="3" id="KW-1185">Reference proteome</keyword>